<dbReference type="SUPFAM" id="SSF53448">
    <property type="entry name" value="Nucleotide-diphospho-sugar transferases"/>
    <property type="match status" value="1"/>
</dbReference>
<evidence type="ECO:0000313" key="3">
    <source>
        <dbReference type="EMBL" id="MBS7811616.1"/>
    </source>
</evidence>
<dbReference type="PANTHER" id="PTHR48090">
    <property type="entry name" value="UNDECAPRENYL-PHOSPHATE 4-DEOXY-4-FORMAMIDO-L-ARABINOSE TRANSFERASE-RELATED"/>
    <property type="match status" value="1"/>
</dbReference>
<gene>
    <name evidence="3" type="ORF">KHU32_11770</name>
</gene>
<dbReference type="Pfam" id="PF00535">
    <property type="entry name" value="Glycos_transf_2"/>
    <property type="match status" value="1"/>
</dbReference>
<evidence type="ECO:0000256" key="1">
    <source>
        <dbReference type="SAM" id="Phobius"/>
    </source>
</evidence>
<organism evidence="3 4">
    <name type="scientific">Roseococcus pinisoli</name>
    <dbReference type="NCBI Taxonomy" id="2835040"/>
    <lineage>
        <taxon>Bacteria</taxon>
        <taxon>Pseudomonadati</taxon>
        <taxon>Pseudomonadota</taxon>
        <taxon>Alphaproteobacteria</taxon>
        <taxon>Acetobacterales</taxon>
        <taxon>Roseomonadaceae</taxon>
        <taxon>Roseococcus</taxon>
    </lineage>
</organism>
<dbReference type="Gene3D" id="3.90.550.10">
    <property type="entry name" value="Spore Coat Polysaccharide Biosynthesis Protein SpsA, Chain A"/>
    <property type="match status" value="1"/>
</dbReference>
<feature type="domain" description="Glycosyltransferase 2-like" evidence="2">
    <location>
        <begin position="13"/>
        <end position="137"/>
    </location>
</feature>
<feature type="transmembrane region" description="Helical" evidence="1">
    <location>
        <begin position="235"/>
        <end position="259"/>
    </location>
</feature>
<evidence type="ECO:0000259" key="2">
    <source>
        <dbReference type="Pfam" id="PF00535"/>
    </source>
</evidence>
<dbReference type="InterPro" id="IPR029044">
    <property type="entry name" value="Nucleotide-diphossugar_trans"/>
</dbReference>
<keyword evidence="4" id="KW-1185">Reference proteome</keyword>
<proteinExistence type="predicted"/>
<comment type="caution">
    <text evidence="3">The sequence shown here is derived from an EMBL/GenBank/DDBJ whole genome shotgun (WGS) entry which is preliminary data.</text>
</comment>
<feature type="transmembrane region" description="Helical" evidence="1">
    <location>
        <begin position="271"/>
        <end position="293"/>
    </location>
</feature>
<keyword evidence="1" id="KW-0812">Transmembrane</keyword>
<keyword evidence="3" id="KW-0808">Transferase</keyword>
<keyword evidence="1" id="KW-0472">Membrane</keyword>
<dbReference type="InterPro" id="IPR001173">
    <property type="entry name" value="Glyco_trans_2-like"/>
</dbReference>
<accession>A0ABS5QE99</accession>
<dbReference type="InterPro" id="IPR050256">
    <property type="entry name" value="Glycosyltransferase_2"/>
</dbReference>
<reference evidence="3 4" key="1">
    <citation type="submission" date="2021-05" db="EMBL/GenBank/DDBJ databases">
        <title>Roseococcus sp. XZZS9, whole genome shotgun sequencing project.</title>
        <authorList>
            <person name="Zhao G."/>
            <person name="Shen L."/>
        </authorList>
    </citation>
    <scope>NUCLEOTIDE SEQUENCE [LARGE SCALE GENOMIC DNA]</scope>
    <source>
        <strain evidence="3 4">XZZS9</strain>
    </source>
</reference>
<dbReference type="GO" id="GO:0016757">
    <property type="term" value="F:glycosyltransferase activity"/>
    <property type="evidence" value="ECO:0007669"/>
    <property type="project" value="UniProtKB-KW"/>
</dbReference>
<evidence type="ECO:0000313" key="4">
    <source>
        <dbReference type="Proteomes" id="UP000766336"/>
    </source>
</evidence>
<dbReference type="EC" id="2.4.-.-" evidence="3"/>
<dbReference type="PANTHER" id="PTHR48090:SF7">
    <property type="entry name" value="RFBJ PROTEIN"/>
    <property type="match status" value="1"/>
</dbReference>
<dbReference type="RefSeq" id="WP_213670281.1">
    <property type="nucleotide sequence ID" value="NZ_JAHCDA010000002.1"/>
</dbReference>
<name>A0ABS5QE99_9PROT</name>
<sequence>MTPHPSTARRIAVLVPCYNEAATVAQVVQDFRAALPDAEIHVFDNNSTDGTGEIARAAGALVHREERKGKGNVVRRMFADVEADLYIMVDGDATYDAAAAPRLIATAMDGGYDMVNVARVETAEKAYRPGHRFGNRLLTGLVGWVFGTRTTDMLSGYKIFSRRFVKSFPAVSAGFEIETEIMIHALELGIPIGEISAPYGERPEDSASKLQTWRDGFRILRMIGQLVRRERPLEFFGIAALVLVAFSLLLGLPVVLDFWETGLVPRLPTAVLSAAVMLSALLSFAVGLVLEAVTHSRRELKRLAYLALPPLR</sequence>
<keyword evidence="1" id="KW-1133">Transmembrane helix</keyword>
<keyword evidence="3" id="KW-0328">Glycosyltransferase</keyword>
<dbReference type="CDD" id="cd04179">
    <property type="entry name" value="DPM_DPG-synthase_like"/>
    <property type="match status" value="1"/>
</dbReference>
<dbReference type="EMBL" id="JAHCDA010000002">
    <property type="protein sequence ID" value="MBS7811616.1"/>
    <property type="molecule type" value="Genomic_DNA"/>
</dbReference>
<protein>
    <submittedName>
        <fullName evidence="3">Glycosyltransferase</fullName>
        <ecNumber evidence="3">2.4.-.-</ecNumber>
    </submittedName>
</protein>
<dbReference type="Proteomes" id="UP000766336">
    <property type="component" value="Unassembled WGS sequence"/>
</dbReference>